<sequence>MPQGRNKCVKLKDGYGGKEGLVVILPMLCPSRKIKGPRVREILTPPWSQADEPMPPGPGLVHPQSPCRFTSSLALGRRSLFLQSFMALREMCISGETLPVQDPFHAIRRHLAAAYPHDRSLKSSGGQVLESCRMSSRRLLTILGGNEFRNAVLDGTKILLDNIHESITSPRRKKTSKKCLRETLIQDSIQLVSQLMAKGDWSQELNCLVLEEVVTFVMRLLDFILQISGINKVEEVQNAAEVVYMFAQHPISGPVIIDRLIHQLTMMLMKPQRCLIVENLGHWFKILFLSVPKLLAHDTNIGDSVLAQLSSLWQKVLMGTTRSQFAQIEWGIYSVCLLLEELDLQEKINLKQPTKE</sequence>
<protein>
    <submittedName>
        <fullName evidence="1">Uncharacterized protein</fullName>
    </submittedName>
</protein>
<dbReference type="Proteomes" id="UP000677054">
    <property type="component" value="Unassembled WGS sequence"/>
</dbReference>
<proteinExistence type="predicted"/>
<dbReference type="AlphaFoldDB" id="A0A7R8WXS8"/>
<keyword evidence="2" id="KW-1185">Reference proteome</keyword>
<evidence type="ECO:0000313" key="2">
    <source>
        <dbReference type="Proteomes" id="UP000677054"/>
    </source>
</evidence>
<organism evidence="1">
    <name type="scientific">Darwinula stevensoni</name>
    <dbReference type="NCBI Taxonomy" id="69355"/>
    <lineage>
        <taxon>Eukaryota</taxon>
        <taxon>Metazoa</taxon>
        <taxon>Ecdysozoa</taxon>
        <taxon>Arthropoda</taxon>
        <taxon>Crustacea</taxon>
        <taxon>Oligostraca</taxon>
        <taxon>Ostracoda</taxon>
        <taxon>Podocopa</taxon>
        <taxon>Podocopida</taxon>
        <taxon>Darwinulocopina</taxon>
        <taxon>Darwinuloidea</taxon>
        <taxon>Darwinulidae</taxon>
        <taxon>Darwinula</taxon>
    </lineage>
</organism>
<gene>
    <name evidence="1" type="ORF">DSTB1V02_LOCUS136</name>
</gene>
<name>A0A7R8WXS8_9CRUS</name>
<evidence type="ECO:0000313" key="1">
    <source>
        <dbReference type="EMBL" id="CAD7240099.1"/>
    </source>
</evidence>
<accession>A0A7R8WXS8</accession>
<reference evidence="1" key="1">
    <citation type="submission" date="2020-11" db="EMBL/GenBank/DDBJ databases">
        <authorList>
            <person name="Tran Van P."/>
        </authorList>
    </citation>
    <scope>NUCLEOTIDE SEQUENCE</scope>
</reference>
<dbReference type="EMBL" id="LR899525">
    <property type="protein sequence ID" value="CAD7240099.1"/>
    <property type="molecule type" value="Genomic_DNA"/>
</dbReference>
<dbReference type="EMBL" id="CAJPEV010000008">
    <property type="protein sequence ID" value="CAG0878613.1"/>
    <property type="molecule type" value="Genomic_DNA"/>
</dbReference>